<dbReference type="Proteomes" id="UP000179467">
    <property type="component" value="Unassembled WGS sequence"/>
</dbReference>
<gene>
    <name evidence="1" type="ORF">BHE75_01542</name>
</gene>
<proteinExistence type="predicted"/>
<keyword evidence="2" id="KW-1185">Reference proteome</keyword>
<evidence type="ECO:0000313" key="1">
    <source>
        <dbReference type="EMBL" id="OHT19555.1"/>
    </source>
</evidence>
<accession>A0A1S1HBR7</accession>
<sequence>MPIFCDESGAPATGAMTLAAVAISDEGAEALLARYRAVTGLTGELKGSRIDPIERAYVLELIERFGGEAIISVATPARHPGEDSGALDLKTYSALLADAIGAHLDAAPGPVTALIDDGRYSDATLARVRDEVERLIDRHDPASRAELRDSRRTAGIQIADILANSAWNVATGTLRSARIAVILEPFIANGVIRMRQVKIP</sequence>
<dbReference type="EMBL" id="MIPT01000001">
    <property type="protein sequence ID" value="OHT19555.1"/>
    <property type="molecule type" value="Genomic_DNA"/>
</dbReference>
<reference evidence="1 2" key="1">
    <citation type="submission" date="2016-09" db="EMBL/GenBank/DDBJ databases">
        <title>Metabolic pathway, cell adaptation mechanisms and a novel monoxygenase revealed through proteogenomic-transcription analysis of a Sphingomonas haloaromaticamans strain degrading the fungicide ortho-phenylphenol.</title>
        <authorList>
            <person name="Perruchon C."/>
            <person name="Papadopoulou E.S."/>
            <person name="Rousidou C."/>
            <person name="Vasileiadis S."/>
            <person name="Tanou G."/>
            <person name="Amoutzias G."/>
            <person name="Molassiotis A."/>
            <person name="Karpouzas D.G."/>
        </authorList>
    </citation>
    <scope>NUCLEOTIDE SEQUENCE [LARGE SCALE GENOMIC DNA]</scope>
    <source>
        <strain evidence="1 2">P3</strain>
    </source>
</reference>
<dbReference type="AlphaFoldDB" id="A0A1S1HBR7"/>
<dbReference type="Pfam" id="PF12686">
    <property type="entry name" value="DUF3800"/>
    <property type="match status" value="1"/>
</dbReference>
<dbReference type="InterPro" id="IPR024524">
    <property type="entry name" value="DUF3800"/>
</dbReference>
<evidence type="ECO:0008006" key="3">
    <source>
        <dbReference type="Google" id="ProtNLM"/>
    </source>
</evidence>
<dbReference type="RefSeq" id="WP_070933513.1">
    <property type="nucleotide sequence ID" value="NZ_MIPT01000001.1"/>
</dbReference>
<organism evidence="1 2">
    <name type="scientific">Edaphosphingomonas haloaromaticamans</name>
    <dbReference type="NCBI Taxonomy" id="653954"/>
    <lineage>
        <taxon>Bacteria</taxon>
        <taxon>Pseudomonadati</taxon>
        <taxon>Pseudomonadota</taxon>
        <taxon>Alphaproteobacteria</taxon>
        <taxon>Sphingomonadales</taxon>
        <taxon>Rhizorhabdaceae</taxon>
        <taxon>Edaphosphingomonas</taxon>
    </lineage>
</organism>
<evidence type="ECO:0000313" key="2">
    <source>
        <dbReference type="Proteomes" id="UP000179467"/>
    </source>
</evidence>
<dbReference type="OrthoDB" id="7445675at2"/>
<protein>
    <recommendedName>
        <fullName evidence="3">DUF3800 domain-containing protein</fullName>
    </recommendedName>
</protein>
<name>A0A1S1HBR7_9SPHN</name>
<comment type="caution">
    <text evidence="1">The sequence shown here is derived from an EMBL/GenBank/DDBJ whole genome shotgun (WGS) entry which is preliminary data.</text>
</comment>